<name>S0FV78_RUMCE</name>
<organism evidence="1 2">
    <name type="scientific">Ruminiclostridium cellobioparum subsp. termitidis CT1112</name>
    <dbReference type="NCBI Taxonomy" id="1195236"/>
    <lineage>
        <taxon>Bacteria</taxon>
        <taxon>Bacillati</taxon>
        <taxon>Bacillota</taxon>
        <taxon>Clostridia</taxon>
        <taxon>Eubacteriales</taxon>
        <taxon>Oscillospiraceae</taxon>
        <taxon>Ruminiclostridium</taxon>
    </lineage>
</organism>
<keyword evidence="2" id="KW-1185">Reference proteome</keyword>
<protein>
    <submittedName>
        <fullName evidence="1">Uncharacterized protein</fullName>
    </submittedName>
</protein>
<gene>
    <name evidence="1" type="ORF">CTER_0072</name>
</gene>
<dbReference type="AlphaFoldDB" id="S0FV78"/>
<comment type="caution">
    <text evidence="1">The sequence shown here is derived from an EMBL/GenBank/DDBJ whole genome shotgun (WGS) entry which is preliminary data.</text>
</comment>
<dbReference type="EMBL" id="AORV01000002">
    <property type="protein sequence ID" value="EMS74181.1"/>
    <property type="molecule type" value="Genomic_DNA"/>
</dbReference>
<dbReference type="PATRIC" id="fig|1195236.3.peg.73"/>
<proteinExistence type="predicted"/>
<evidence type="ECO:0000313" key="1">
    <source>
        <dbReference type="EMBL" id="EMS74181.1"/>
    </source>
</evidence>
<evidence type="ECO:0000313" key="2">
    <source>
        <dbReference type="Proteomes" id="UP000014155"/>
    </source>
</evidence>
<dbReference type="STRING" id="1195236.CTER_0072"/>
<dbReference type="RefSeq" id="WP_004622739.1">
    <property type="nucleotide sequence ID" value="NZ_AORV01000002.1"/>
</dbReference>
<dbReference type="Proteomes" id="UP000014155">
    <property type="component" value="Unassembled WGS sequence"/>
</dbReference>
<sequence>MKSKYDKIQQIISNMKQPDYRYLQITNEIFRLRTGEFKSMSILPVKLRNCFRFRR</sequence>
<accession>S0FV78</accession>
<reference evidence="1 2" key="1">
    <citation type="journal article" date="2013" name="Genome Announc.">
        <title>Draft Genome Sequence of the Cellulolytic, Mesophilic, Anaerobic Bacterium Clostridium termitidis Strain CT1112 (DSM 5398).</title>
        <authorList>
            <person name="Lal S."/>
            <person name="Ramachandran U."/>
            <person name="Zhang X."/>
            <person name="Munir R."/>
            <person name="Sparling R."/>
            <person name="Levin D.B."/>
        </authorList>
    </citation>
    <scope>NUCLEOTIDE SEQUENCE [LARGE SCALE GENOMIC DNA]</scope>
    <source>
        <strain evidence="1 2">CT1112</strain>
    </source>
</reference>